<comment type="similarity">
    <text evidence="3">Belongs to the class-II pyridoxal-phosphate-dependent aminotransferase family. BioF subfamily.</text>
</comment>
<evidence type="ECO:0000256" key="8">
    <source>
        <dbReference type="ARBA" id="ARBA00022898"/>
    </source>
</evidence>
<sequence>MVSHPILDKISQRMQQLNNDGLLRKRKLSHDNSNPSVIDFSHNDYLGLASANEMVDALTQGATIYGVGSKASPLVSGYSQAHLQLEQSLCELTGHEAGLLFCSGFSANQALIKTLFDANNVVIADKLIHASIIDGVRDSGAVFKRFKHNDLDHAKQLLERNPDSVVITESVFSMDGDKAPLKSLQLLCQQYNSLLVVDDAHGFGVTPTQANGKFCDIQVVTFGKALGCQGAAILGPKAVIDFMVAQSRQYIYSTALSPASAYLALAAVKLTQEQPQRLAALNANIAEFRQACGKNNIELTDSTTAIQPVLIGDSNKTVLIASKLFDLGFAVGAIRPPTVPAGQARLRITINAQHSQHDIAELVCVIATLI</sequence>
<comment type="cofactor">
    <cofactor evidence="1 12">
        <name>pyridoxal 5'-phosphate</name>
        <dbReference type="ChEBI" id="CHEBI:597326"/>
    </cofactor>
</comment>
<dbReference type="SUPFAM" id="SSF53383">
    <property type="entry name" value="PLP-dependent transferases"/>
    <property type="match status" value="1"/>
</dbReference>
<dbReference type="Gene3D" id="3.90.1150.10">
    <property type="entry name" value="Aspartate Aminotransferase, domain 1"/>
    <property type="match status" value="1"/>
</dbReference>
<keyword evidence="15" id="KW-1185">Reference proteome</keyword>
<evidence type="ECO:0000256" key="10">
    <source>
        <dbReference type="ARBA" id="ARBA00033381"/>
    </source>
</evidence>
<dbReference type="PANTHER" id="PTHR13693">
    <property type="entry name" value="CLASS II AMINOTRANSFERASE/8-AMINO-7-OXONONANOATE SYNTHASE"/>
    <property type="match status" value="1"/>
</dbReference>
<dbReference type="EMBL" id="JAKIKU010000003">
    <property type="protein sequence ID" value="MCL1045291.1"/>
    <property type="molecule type" value="Genomic_DNA"/>
</dbReference>
<dbReference type="InterPro" id="IPR015422">
    <property type="entry name" value="PyrdxlP-dep_Trfase_small"/>
</dbReference>
<name>A0ABT0KN65_9GAMM</name>
<dbReference type="InterPro" id="IPR015421">
    <property type="entry name" value="PyrdxlP-dep_Trfase_major"/>
</dbReference>
<evidence type="ECO:0000256" key="7">
    <source>
        <dbReference type="ARBA" id="ARBA00022756"/>
    </source>
</evidence>
<evidence type="ECO:0000259" key="13">
    <source>
        <dbReference type="Pfam" id="PF00155"/>
    </source>
</evidence>
<comment type="subunit">
    <text evidence="4">Homodimer.</text>
</comment>
<evidence type="ECO:0000256" key="6">
    <source>
        <dbReference type="ARBA" id="ARBA00022679"/>
    </source>
</evidence>
<evidence type="ECO:0000256" key="12">
    <source>
        <dbReference type="RuleBase" id="RU003693"/>
    </source>
</evidence>
<dbReference type="Proteomes" id="UP001202134">
    <property type="component" value="Unassembled WGS sequence"/>
</dbReference>
<evidence type="ECO:0000256" key="2">
    <source>
        <dbReference type="ARBA" id="ARBA00004746"/>
    </source>
</evidence>
<gene>
    <name evidence="14" type="ORF">L2737_08115</name>
</gene>
<evidence type="ECO:0000256" key="5">
    <source>
        <dbReference type="ARBA" id="ARBA00013187"/>
    </source>
</evidence>
<keyword evidence="8 12" id="KW-0663">Pyridoxal phosphate</keyword>
<evidence type="ECO:0000256" key="11">
    <source>
        <dbReference type="ARBA" id="ARBA00047715"/>
    </source>
</evidence>
<evidence type="ECO:0000256" key="1">
    <source>
        <dbReference type="ARBA" id="ARBA00001933"/>
    </source>
</evidence>
<comment type="pathway">
    <text evidence="2">Cofactor biosynthesis; biotin biosynthesis.</text>
</comment>
<evidence type="ECO:0000256" key="3">
    <source>
        <dbReference type="ARBA" id="ARBA00010008"/>
    </source>
</evidence>
<dbReference type="PROSITE" id="PS00599">
    <property type="entry name" value="AA_TRANSFER_CLASS_2"/>
    <property type="match status" value="1"/>
</dbReference>
<dbReference type="InterPro" id="IPR050087">
    <property type="entry name" value="AON_synthase_class-II"/>
</dbReference>
<comment type="caution">
    <text evidence="14">The sequence shown here is derived from an EMBL/GenBank/DDBJ whole genome shotgun (WGS) entry which is preliminary data.</text>
</comment>
<comment type="catalytic activity">
    <reaction evidence="11">
        <text>6-carboxyhexanoyl-[ACP] + L-alanine + H(+) = (8S)-8-amino-7-oxononanoate + holo-[ACP] + CO2</text>
        <dbReference type="Rhea" id="RHEA:42288"/>
        <dbReference type="Rhea" id="RHEA-COMP:9685"/>
        <dbReference type="Rhea" id="RHEA-COMP:9955"/>
        <dbReference type="ChEBI" id="CHEBI:15378"/>
        <dbReference type="ChEBI" id="CHEBI:16526"/>
        <dbReference type="ChEBI" id="CHEBI:57972"/>
        <dbReference type="ChEBI" id="CHEBI:64479"/>
        <dbReference type="ChEBI" id="CHEBI:78846"/>
        <dbReference type="ChEBI" id="CHEBI:149468"/>
        <dbReference type="EC" id="2.3.1.47"/>
    </reaction>
</comment>
<proteinExistence type="inferred from homology"/>
<dbReference type="InterPro" id="IPR015424">
    <property type="entry name" value="PyrdxlP-dep_Trfase"/>
</dbReference>
<evidence type="ECO:0000256" key="9">
    <source>
        <dbReference type="ARBA" id="ARBA00032610"/>
    </source>
</evidence>
<evidence type="ECO:0000313" key="15">
    <source>
        <dbReference type="Proteomes" id="UP001202134"/>
    </source>
</evidence>
<keyword evidence="7" id="KW-0093">Biotin biosynthesis</keyword>
<dbReference type="RefSeq" id="WP_248955384.1">
    <property type="nucleotide sequence ID" value="NZ_JAKIKU010000003.1"/>
</dbReference>
<dbReference type="InterPro" id="IPR004839">
    <property type="entry name" value="Aminotransferase_I/II_large"/>
</dbReference>
<protein>
    <recommendedName>
        <fullName evidence="5">8-amino-7-oxononanoate synthase</fullName>
        <ecNumber evidence="5">2.3.1.47</ecNumber>
    </recommendedName>
    <alternativeName>
        <fullName evidence="9">7-keto-8-amino-pelargonic acid synthase</fullName>
    </alternativeName>
    <alternativeName>
        <fullName evidence="10">8-amino-7-ketopelargonate synthase</fullName>
    </alternativeName>
</protein>
<dbReference type="Pfam" id="PF00155">
    <property type="entry name" value="Aminotran_1_2"/>
    <property type="match status" value="1"/>
</dbReference>
<reference evidence="14 15" key="1">
    <citation type="submission" date="2022-01" db="EMBL/GenBank/DDBJ databases">
        <title>Whole genome-based taxonomy of the Shewanellaceae.</title>
        <authorList>
            <person name="Martin-Rodriguez A.J."/>
        </authorList>
    </citation>
    <scope>NUCLEOTIDE SEQUENCE [LARGE SCALE GENOMIC DNA]</scope>
    <source>
        <strain evidence="14 15">DSM 24955</strain>
    </source>
</reference>
<evidence type="ECO:0000256" key="4">
    <source>
        <dbReference type="ARBA" id="ARBA00011738"/>
    </source>
</evidence>
<organism evidence="14 15">
    <name type="scientific">Shewanella electrodiphila</name>
    <dbReference type="NCBI Taxonomy" id="934143"/>
    <lineage>
        <taxon>Bacteria</taxon>
        <taxon>Pseudomonadati</taxon>
        <taxon>Pseudomonadota</taxon>
        <taxon>Gammaproteobacteria</taxon>
        <taxon>Alteromonadales</taxon>
        <taxon>Shewanellaceae</taxon>
        <taxon>Shewanella</taxon>
    </lineage>
</organism>
<evidence type="ECO:0000313" key="14">
    <source>
        <dbReference type="EMBL" id="MCL1045291.1"/>
    </source>
</evidence>
<accession>A0ABT0KN65</accession>
<dbReference type="EC" id="2.3.1.47" evidence="5"/>
<keyword evidence="6" id="KW-0808">Transferase</keyword>
<feature type="domain" description="Aminotransferase class I/classII large" evidence="13">
    <location>
        <begin position="36"/>
        <end position="363"/>
    </location>
</feature>
<dbReference type="PANTHER" id="PTHR13693:SF100">
    <property type="entry name" value="8-AMINO-7-OXONONANOATE SYNTHASE"/>
    <property type="match status" value="1"/>
</dbReference>
<dbReference type="Gene3D" id="3.40.640.10">
    <property type="entry name" value="Type I PLP-dependent aspartate aminotransferase-like (Major domain)"/>
    <property type="match status" value="1"/>
</dbReference>
<dbReference type="InterPro" id="IPR001917">
    <property type="entry name" value="Aminotrans_II_pyridoxalP_BS"/>
</dbReference>